<dbReference type="Proteomes" id="UP000000763">
    <property type="component" value="Chromosome 2"/>
</dbReference>
<gene>
    <name evidence="1" type="primary">OJ1297_C09.27</name>
</gene>
<proteinExistence type="predicted"/>
<protein>
    <submittedName>
        <fullName evidence="1">Uncharacterized protein</fullName>
    </submittedName>
</protein>
<sequence>MAIAMAATVQTQEKGIEHAQRSHHRSCAKPQGLFGGHCCGCSCSRCNGTYVVQIAMMQRQRCIAAAATGCRTQPYLLKILLQYTTAAALSHVKLQASQQVRVCGWAHKKNEARVWGPVAVRDNGFGGLVRGWGRS</sequence>
<reference evidence="2" key="2">
    <citation type="journal article" date="2008" name="Nucleic Acids Res.">
        <title>The rice annotation project database (RAP-DB): 2008 update.</title>
        <authorList>
            <consortium name="The rice annotation project (RAP)"/>
        </authorList>
    </citation>
    <scope>GENOME REANNOTATION</scope>
    <source>
        <strain evidence="2">cv. Nipponbare</strain>
    </source>
</reference>
<evidence type="ECO:0000313" key="1">
    <source>
        <dbReference type="EMBL" id="BAD25145.1"/>
    </source>
</evidence>
<organism evidence="1 2">
    <name type="scientific">Oryza sativa subsp. japonica</name>
    <name type="common">Rice</name>
    <dbReference type="NCBI Taxonomy" id="39947"/>
    <lineage>
        <taxon>Eukaryota</taxon>
        <taxon>Viridiplantae</taxon>
        <taxon>Streptophyta</taxon>
        <taxon>Embryophyta</taxon>
        <taxon>Tracheophyta</taxon>
        <taxon>Spermatophyta</taxon>
        <taxon>Magnoliopsida</taxon>
        <taxon>Liliopsida</taxon>
        <taxon>Poales</taxon>
        <taxon>Poaceae</taxon>
        <taxon>BOP clade</taxon>
        <taxon>Oryzoideae</taxon>
        <taxon>Oryzeae</taxon>
        <taxon>Oryzinae</taxon>
        <taxon>Oryza</taxon>
        <taxon>Oryza sativa</taxon>
    </lineage>
</organism>
<name>Q6H804_ORYSJ</name>
<reference evidence="2" key="1">
    <citation type="journal article" date="2005" name="Nature">
        <title>The map-based sequence of the rice genome.</title>
        <authorList>
            <consortium name="International rice genome sequencing project (IRGSP)"/>
            <person name="Matsumoto T."/>
            <person name="Wu J."/>
            <person name="Kanamori H."/>
            <person name="Katayose Y."/>
            <person name="Fujisawa M."/>
            <person name="Namiki N."/>
            <person name="Mizuno H."/>
            <person name="Yamamoto K."/>
            <person name="Antonio B.A."/>
            <person name="Baba T."/>
            <person name="Sakata K."/>
            <person name="Nagamura Y."/>
            <person name="Aoki H."/>
            <person name="Arikawa K."/>
            <person name="Arita K."/>
            <person name="Bito T."/>
            <person name="Chiden Y."/>
            <person name="Fujitsuka N."/>
            <person name="Fukunaka R."/>
            <person name="Hamada M."/>
            <person name="Harada C."/>
            <person name="Hayashi A."/>
            <person name="Hijishita S."/>
            <person name="Honda M."/>
            <person name="Hosokawa S."/>
            <person name="Ichikawa Y."/>
            <person name="Idonuma A."/>
            <person name="Iijima M."/>
            <person name="Ikeda M."/>
            <person name="Ikeno M."/>
            <person name="Ito K."/>
            <person name="Ito S."/>
            <person name="Ito T."/>
            <person name="Ito Y."/>
            <person name="Ito Y."/>
            <person name="Iwabuchi A."/>
            <person name="Kamiya K."/>
            <person name="Karasawa W."/>
            <person name="Kurita K."/>
            <person name="Katagiri S."/>
            <person name="Kikuta A."/>
            <person name="Kobayashi H."/>
            <person name="Kobayashi N."/>
            <person name="Machita K."/>
            <person name="Maehara T."/>
            <person name="Masukawa M."/>
            <person name="Mizubayashi T."/>
            <person name="Mukai Y."/>
            <person name="Nagasaki H."/>
            <person name="Nagata Y."/>
            <person name="Naito S."/>
            <person name="Nakashima M."/>
            <person name="Nakama Y."/>
            <person name="Nakamichi Y."/>
            <person name="Nakamura M."/>
            <person name="Meguro A."/>
            <person name="Negishi M."/>
            <person name="Ohta I."/>
            <person name="Ohta T."/>
            <person name="Okamoto M."/>
            <person name="Ono N."/>
            <person name="Saji S."/>
            <person name="Sakaguchi M."/>
            <person name="Sakai K."/>
            <person name="Shibata M."/>
            <person name="Shimokawa T."/>
            <person name="Song J."/>
            <person name="Takazaki Y."/>
            <person name="Terasawa K."/>
            <person name="Tsugane M."/>
            <person name="Tsuji K."/>
            <person name="Ueda S."/>
            <person name="Waki K."/>
            <person name="Yamagata H."/>
            <person name="Yamamoto M."/>
            <person name="Yamamoto S."/>
            <person name="Yamane H."/>
            <person name="Yoshiki S."/>
            <person name="Yoshihara R."/>
            <person name="Yukawa K."/>
            <person name="Zhong H."/>
            <person name="Yano M."/>
            <person name="Yuan Q."/>
            <person name="Ouyang S."/>
            <person name="Liu J."/>
            <person name="Jones K.M."/>
            <person name="Gansberger K."/>
            <person name="Moffat K."/>
            <person name="Hill J."/>
            <person name="Bera J."/>
            <person name="Fadrosh D."/>
            <person name="Jin S."/>
            <person name="Johri S."/>
            <person name="Kim M."/>
            <person name="Overton L."/>
            <person name="Reardon M."/>
            <person name="Tsitrin T."/>
            <person name="Vuong H."/>
            <person name="Weaver B."/>
            <person name="Ciecko A."/>
            <person name="Tallon L."/>
            <person name="Jackson J."/>
            <person name="Pai G."/>
            <person name="Aken S.V."/>
            <person name="Utterback T."/>
            <person name="Reidmuller S."/>
            <person name="Feldblyum T."/>
            <person name="Hsiao J."/>
            <person name="Zismann V."/>
            <person name="Iobst S."/>
            <person name="de Vazeille A.R."/>
            <person name="Buell C.R."/>
            <person name="Ying K."/>
            <person name="Li Y."/>
            <person name="Lu T."/>
            <person name="Huang Y."/>
            <person name="Zhao Q."/>
            <person name="Feng Q."/>
            <person name="Zhang L."/>
            <person name="Zhu J."/>
            <person name="Weng Q."/>
            <person name="Mu J."/>
            <person name="Lu Y."/>
            <person name="Fan D."/>
            <person name="Liu Y."/>
            <person name="Guan J."/>
            <person name="Zhang Y."/>
            <person name="Yu S."/>
            <person name="Liu X."/>
            <person name="Zhang Y."/>
            <person name="Hong G."/>
            <person name="Han B."/>
            <person name="Choisne N."/>
            <person name="Demange N."/>
            <person name="Orjeda G."/>
            <person name="Samain S."/>
            <person name="Cattolico L."/>
            <person name="Pelletier E."/>
            <person name="Couloux A."/>
            <person name="Segurens B."/>
            <person name="Wincker P."/>
            <person name="D'Hont A."/>
            <person name="Scarpelli C."/>
            <person name="Weissenbach J."/>
            <person name="Salanoubat M."/>
            <person name="Quetier F."/>
            <person name="Yu Y."/>
            <person name="Kim H.R."/>
            <person name="Rambo T."/>
            <person name="Currie J."/>
            <person name="Collura K."/>
            <person name="Luo M."/>
            <person name="Yang T."/>
            <person name="Ammiraju J.S.S."/>
            <person name="Engler F."/>
            <person name="Soderlund C."/>
            <person name="Wing R.A."/>
            <person name="Palmer L.E."/>
            <person name="de la Bastide M."/>
            <person name="Spiegel L."/>
            <person name="Nascimento L."/>
            <person name="Zutavern T."/>
            <person name="O'Shaughnessy A."/>
            <person name="Dike S."/>
            <person name="Dedhia N."/>
            <person name="Preston R."/>
            <person name="Balija V."/>
            <person name="McCombie W.R."/>
            <person name="Chow T."/>
            <person name="Chen H."/>
            <person name="Chung M."/>
            <person name="Chen C."/>
            <person name="Shaw J."/>
            <person name="Wu H."/>
            <person name="Hsiao K."/>
            <person name="Chao Y."/>
            <person name="Chu M."/>
            <person name="Cheng C."/>
            <person name="Hour A."/>
            <person name="Lee P."/>
            <person name="Lin S."/>
            <person name="Lin Y."/>
            <person name="Liou J."/>
            <person name="Liu S."/>
            <person name="Hsing Y."/>
            <person name="Raghuvanshi S."/>
            <person name="Mohanty A."/>
            <person name="Bharti A.K."/>
            <person name="Gaur A."/>
            <person name="Gupta V."/>
            <person name="Kumar D."/>
            <person name="Ravi V."/>
            <person name="Vij S."/>
            <person name="Kapur A."/>
            <person name="Khurana P."/>
            <person name="Khurana P."/>
            <person name="Khurana J.P."/>
            <person name="Tyagi A.K."/>
            <person name="Gaikwad K."/>
            <person name="Singh A."/>
            <person name="Dalal V."/>
            <person name="Srivastava S."/>
            <person name="Dixit A."/>
            <person name="Pal A.K."/>
            <person name="Ghazi I.A."/>
            <person name="Yadav M."/>
            <person name="Pandit A."/>
            <person name="Bhargava A."/>
            <person name="Sureshbabu K."/>
            <person name="Batra K."/>
            <person name="Sharma T.R."/>
            <person name="Mohapatra T."/>
            <person name="Singh N.K."/>
            <person name="Messing J."/>
            <person name="Nelson A.B."/>
            <person name="Fuks G."/>
            <person name="Kavchok S."/>
            <person name="Keizer G."/>
            <person name="Linton E."/>
            <person name="Llaca V."/>
            <person name="Song R."/>
            <person name="Tanyolac B."/>
            <person name="Young S."/>
            <person name="Ho-Il K."/>
            <person name="Hahn J.H."/>
            <person name="Sangsakoo G."/>
            <person name="Vanavichit A."/>
            <person name="de Mattos Luiz.A.T."/>
            <person name="Zimmer P.D."/>
            <person name="Malone G."/>
            <person name="Dellagostin O."/>
            <person name="de Oliveira A.C."/>
            <person name="Bevan M."/>
            <person name="Bancroft I."/>
            <person name="Minx P."/>
            <person name="Cordum H."/>
            <person name="Wilson R."/>
            <person name="Cheng Z."/>
            <person name="Jin W."/>
            <person name="Jiang J."/>
            <person name="Leong S.A."/>
            <person name="Iwama H."/>
            <person name="Gojobori T."/>
            <person name="Itoh T."/>
            <person name="Niimura Y."/>
            <person name="Fujii Y."/>
            <person name="Habara T."/>
            <person name="Sakai H."/>
            <person name="Sato Y."/>
            <person name="Wilson G."/>
            <person name="Kumar K."/>
            <person name="McCouch S."/>
            <person name="Juretic N."/>
            <person name="Hoen D."/>
            <person name="Wright S."/>
            <person name="Bruskiewich R."/>
            <person name="Bureau T."/>
            <person name="Miyao A."/>
            <person name="Hirochika H."/>
            <person name="Nishikawa T."/>
            <person name="Kadowaki K."/>
            <person name="Sugiura M."/>
            <person name="Burr B."/>
            <person name="Sasaki T."/>
        </authorList>
    </citation>
    <scope>NUCLEOTIDE SEQUENCE [LARGE SCALE GENOMIC DNA]</scope>
    <source>
        <strain evidence="2">cv. Nipponbare</strain>
    </source>
</reference>
<accession>Q6H804</accession>
<dbReference type="AlphaFoldDB" id="Q6H804"/>
<evidence type="ECO:0000313" key="2">
    <source>
        <dbReference type="Proteomes" id="UP000000763"/>
    </source>
</evidence>
<dbReference type="EMBL" id="AP004087">
    <property type="protein sequence ID" value="BAD25145.1"/>
    <property type="molecule type" value="Genomic_DNA"/>
</dbReference>